<keyword evidence="1" id="KW-0472">Membrane</keyword>
<keyword evidence="1" id="KW-1133">Transmembrane helix</keyword>
<evidence type="ECO:0000256" key="1">
    <source>
        <dbReference type="SAM" id="Phobius"/>
    </source>
</evidence>
<dbReference type="EMBL" id="JAAALK010000283">
    <property type="protein sequence ID" value="KAG8075410.1"/>
    <property type="molecule type" value="Genomic_DNA"/>
</dbReference>
<evidence type="ECO:0000313" key="3">
    <source>
        <dbReference type="Proteomes" id="UP000729402"/>
    </source>
</evidence>
<organism evidence="2 3">
    <name type="scientific">Zizania palustris</name>
    <name type="common">Northern wild rice</name>
    <dbReference type="NCBI Taxonomy" id="103762"/>
    <lineage>
        <taxon>Eukaryota</taxon>
        <taxon>Viridiplantae</taxon>
        <taxon>Streptophyta</taxon>
        <taxon>Embryophyta</taxon>
        <taxon>Tracheophyta</taxon>
        <taxon>Spermatophyta</taxon>
        <taxon>Magnoliopsida</taxon>
        <taxon>Liliopsida</taxon>
        <taxon>Poales</taxon>
        <taxon>Poaceae</taxon>
        <taxon>BOP clade</taxon>
        <taxon>Oryzoideae</taxon>
        <taxon>Oryzeae</taxon>
        <taxon>Zizaniinae</taxon>
        <taxon>Zizania</taxon>
    </lineage>
</organism>
<sequence length="110" mass="12506">MEMQAYYHYYVVRVCIIVRIAIADAMALVGRVIANRIVDQCWMDGAMERRLLPLGTKLMIKWCSGYHSIPEHLMVVMLTCHVGYPITYLCGDIDNAGLLVRAKVIICCQI</sequence>
<reference evidence="2" key="1">
    <citation type="journal article" date="2021" name="bioRxiv">
        <title>Whole Genome Assembly and Annotation of Northern Wild Rice, Zizania palustris L., Supports a Whole Genome Duplication in the Zizania Genus.</title>
        <authorList>
            <person name="Haas M."/>
            <person name="Kono T."/>
            <person name="Macchietto M."/>
            <person name="Millas R."/>
            <person name="McGilp L."/>
            <person name="Shao M."/>
            <person name="Duquette J."/>
            <person name="Hirsch C.N."/>
            <person name="Kimball J."/>
        </authorList>
    </citation>
    <scope>NUCLEOTIDE SEQUENCE</scope>
    <source>
        <tissue evidence="2">Fresh leaf tissue</tissue>
    </source>
</reference>
<dbReference type="AlphaFoldDB" id="A0A8J5SIM3"/>
<dbReference type="Proteomes" id="UP000729402">
    <property type="component" value="Unassembled WGS sequence"/>
</dbReference>
<keyword evidence="3" id="KW-1185">Reference proteome</keyword>
<name>A0A8J5SIM3_ZIZPA</name>
<evidence type="ECO:0000313" key="2">
    <source>
        <dbReference type="EMBL" id="KAG8075410.1"/>
    </source>
</evidence>
<accession>A0A8J5SIM3</accession>
<gene>
    <name evidence="2" type="ORF">GUJ93_ZPchr0006g43944</name>
</gene>
<keyword evidence="1" id="KW-0812">Transmembrane</keyword>
<comment type="caution">
    <text evidence="2">The sequence shown here is derived from an EMBL/GenBank/DDBJ whole genome shotgun (WGS) entry which is preliminary data.</text>
</comment>
<feature type="transmembrane region" description="Helical" evidence="1">
    <location>
        <begin position="6"/>
        <end position="29"/>
    </location>
</feature>
<protein>
    <submittedName>
        <fullName evidence="2">Uncharacterized protein</fullName>
    </submittedName>
</protein>
<proteinExistence type="predicted"/>
<reference evidence="2" key="2">
    <citation type="submission" date="2021-02" db="EMBL/GenBank/DDBJ databases">
        <authorList>
            <person name="Kimball J.A."/>
            <person name="Haas M.W."/>
            <person name="Macchietto M."/>
            <person name="Kono T."/>
            <person name="Duquette J."/>
            <person name="Shao M."/>
        </authorList>
    </citation>
    <scope>NUCLEOTIDE SEQUENCE</scope>
    <source>
        <tissue evidence="2">Fresh leaf tissue</tissue>
    </source>
</reference>